<dbReference type="NCBIfam" id="NF001453">
    <property type="entry name" value="PRK00312.1"/>
    <property type="match status" value="1"/>
</dbReference>
<evidence type="ECO:0000256" key="6">
    <source>
        <dbReference type="ARBA" id="ARBA00022691"/>
    </source>
</evidence>
<keyword evidence="6 7" id="KW-0949">S-adenosyl-L-methionine</keyword>
<keyword evidence="3 7" id="KW-0963">Cytoplasm</keyword>
<evidence type="ECO:0000256" key="5">
    <source>
        <dbReference type="ARBA" id="ARBA00022679"/>
    </source>
</evidence>
<dbReference type="GO" id="GO:0032259">
    <property type="term" value="P:methylation"/>
    <property type="evidence" value="ECO:0007669"/>
    <property type="project" value="UniProtKB-KW"/>
</dbReference>
<comment type="subcellular location">
    <subcellularLocation>
        <location evidence="1 7">Cytoplasm</location>
    </subcellularLocation>
</comment>
<dbReference type="InterPro" id="IPR000682">
    <property type="entry name" value="PCMT"/>
</dbReference>
<reference evidence="8 9" key="1">
    <citation type="submission" date="2021-05" db="EMBL/GenBank/DDBJ databases">
        <title>The draft genome of Geobacter luticola JCM 17780.</title>
        <authorList>
            <person name="Xu Z."/>
            <person name="Masuda Y."/>
            <person name="Itoh H."/>
            <person name="Senoo K."/>
        </authorList>
    </citation>
    <scope>NUCLEOTIDE SEQUENCE [LARGE SCALE GENOMIC DNA]</scope>
    <source>
        <strain evidence="8 9">JCM 17780</strain>
    </source>
</reference>
<dbReference type="Gene3D" id="3.40.50.150">
    <property type="entry name" value="Vaccinia Virus protein VP39"/>
    <property type="match status" value="1"/>
</dbReference>
<dbReference type="Proteomes" id="UP000756860">
    <property type="component" value="Unassembled WGS sequence"/>
</dbReference>
<evidence type="ECO:0000256" key="1">
    <source>
        <dbReference type="ARBA" id="ARBA00004496"/>
    </source>
</evidence>
<organism evidence="8 9">
    <name type="scientific">Geomobilimonas luticola</name>
    <dbReference type="NCBI Taxonomy" id="1114878"/>
    <lineage>
        <taxon>Bacteria</taxon>
        <taxon>Pseudomonadati</taxon>
        <taxon>Thermodesulfobacteriota</taxon>
        <taxon>Desulfuromonadia</taxon>
        <taxon>Geobacterales</taxon>
        <taxon>Geobacteraceae</taxon>
        <taxon>Geomobilimonas</taxon>
    </lineage>
</organism>
<comment type="caution">
    <text evidence="8">The sequence shown here is derived from an EMBL/GenBank/DDBJ whole genome shotgun (WGS) entry which is preliminary data.</text>
</comment>
<evidence type="ECO:0000313" key="9">
    <source>
        <dbReference type="Proteomes" id="UP000756860"/>
    </source>
</evidence>
<comment type="function">
    <text evidence="7">Catalyzes the methyl esterification of L-isoaspartyl residues in peptides and proteins that result from spontaneous decomposition of normal L-aspartyl and L-asparaginyl residues. It plays a role in the repair and/or degradation of damaged proteins.</text>
</comment>
<dbReference type="NCBIfam" id="TIGR00080">
    <property type="entry name" value="pimt"/>
    <property type="match status" value="1"/>
</dbReference>
<sequence>MNFDIARKRMVESQIIGRGITDRRVIEAMLKVPRHLFVEEAMAAQAYSDSPLPIGEKQTISQPFMVALMTELLHLKGTEKVLEVGTGSGYQAAILAETAGRVYTVERIRPLALRARKVLDSLGYLTINLKIDDGSGGWEGEAPFDAIMVTAGAPEVPQSLVEQLAPGGRLVIPVGSQFEQVLVRITRNADGTITHEESVGCRFVKLVGKCGWLSEE</sequence>
<dbReference type="RefSeq" id="WP_214175193.1">
    <property type="nucleotide sequence ID" value="NZ_JAHCVK010000002.1"/>
</dbReference>
<dbReference type="EC" id="2.1.1.77" evidence="7"/>
<dbReference type="SUPFAM" id="SSF53335">
    <property type="entry name" value="S-adenosyl-L-methionine-dependent methyltransferases"/>
    <property type="match status" value="1"/>
</dbReference>
<name>A0ABS5SCE6_9BACT</name>
<keyword evidence="5 7" id="KW-0808">Transferase</keyword>
<dbReference type="PANTHER" id="PTHR11579:SF0">
    <property type="entry name" value="PROTEIN-L-ISOASPARTATE(D-ASPARTATE) O-METHYLTRANSFERASE"/>
    <property type="match status" value="1"/>
</dbReference>
<evidence type="ECO:0000256" key="7">
    <source>
        <dbReference type="HAMAP-Rule" id="MF_00090"/>
    </source>
</evidence>
<evidence type="ECO:0000256" key="3">
    <source>
        <dbReference type="ARBA" id="ARBA00022490"/>
    </source>
</evidence>
<comment type="catalytic activity">
    <reaction evidence="7">
        <text>[protein]-L-isoaspartate + S-adenosyl-L-methionine = [protein]-L-isoaspartate alpha-methyl ester + S-adenosyl-L-homocysteine</text>
        <dbReference type="Rhea" id="RHEA:12705"/>
        <dbReference type="Rhea" id="RHEA-COMP:12143"/>
        <dbReference type="Rhea" id="RHEA-COMP:12144"/>
        <dbReference type="ChEBI" id="CHEBI:57856"/>
        <dbReference type="ChEBI" id="CHEBI:59789"/>
        <dbReference type="ChEBI" id="CHEBI:90596"/>
        <dbReference type="ChEBI" id="CHEBI:90598"/>
        <dbReference type="EC" id="2.1.1.77"/>
    </reaction>
</comment>
<dbReference type="PROSITE" id="PS01279">
    <property type="entry name" value="PCMT"/>
    <property type="match status" value="1"/>
</dbReference>
<dbReference type="CDD" id="cd02440">
    <property type="entry name" value="AdoMet_MTases"/>
    <property type="match status" value="1"/>
</dbReference>
<dbReference type="InterPro" id="IPR029063">
    <property type="entry name" value="SAM-dependent_MTases_sf"/>
</dbReference>
<protein>
    <recommendedName>
        <fullName evidence="7">Protein-L-isoaspartate O-methyltransferase</fullName>
        <ecNumber evidence="7">2.1.1.77</ecNumber>
    </recommendedName>
    <alternativeName>
        <fullName evidence="7">L-isoaspartyl protein carboxyl methyltransferase</fullName>
    </alternativeName>
    <alternativeName>
        <fullName evidence="7">Protein L-isoaspartyl methyltransferase</fullName>
    </alternativeName>
    <alternativeName>
        <fullName evidence="7">Protein-beta-aspartate methyltransferase</fullName>
        <shortName evidence="7">PIMT</shortName>
    </alternativeName>
</protein>
<feature type="active site" evidence="7">
    <location>
        <position position="61"/>
    </location>
</feature>
<gene>
    <name evidence="7" type="primary">pcm</name>
    <name evidence="8" type="ORF">KI810_08275</name>
</gene>
<evidence type="ECO:0000256" key="4">
    <source>
        <dbReference type="ARBA" id="ARBA00022603"/>
    </source>
</evidence>
<keyword evidence="9" id="KW-1185">Reference proteome</keyword>
<accession>A0ABS5SCE6</accession>
<dbReference type="GO" id="GO:0004719">
    <property type="term" value="F:protein-L-isoaspartate (D-aspartate) O-methyltransferase activity"/>
    <property type="evidence" value="ECO:0007669"/>
    <property type="project" value="UniProtKB-EC"/>
</dbReference>
<comment type="similarity">
    <text evidence="2 7">Belongs to the methyltransferase superfamily. L-isoaspartyl/D-aspartyl protein methyltransferase family.</text>
</comment>
<keyword evidence="4 7" id="KW-0489">Methyltransferase</keyword>
<evidence type="ECO:0000256" key="2">
    <source>
        <dbReference type="ARBA" id="ARBA00005369"/>
    </source>
</evidence>
<evidence type="ECO:0000313" key="8">
    <source>
        <dbReference type="EMBL" id="MBT0653048.1"/>
    </source>
</evidence>
<dbReference type="PANTHER" id="PTHR11579">
    <property type="entry name" value="PROTEIN-L-ISOASPARTATE O-METHYLTRANSFERASE"/>
    <property type="match status" value="1"/>
</dbReference>
<proteinExistence type="inferred from homology"/>
<dbReference type="Pfam" id="PF01135">
    <property type="entry name" value="PCMT"/>
    <property type="match status" value="1"/>
</dbReference>
<dbReference type="HAMAP" id="MF_00090">
    <property type="entry name" value="PIMT"/>
    <property type="match status" value="1"/>
</dbReference>
<dbReference type="EMBL" id="JAHCVK010000002">
    <property type="protein sequence ID" value="MBT0653048.1"/>
    <property type="molecule type" value="Genomic_DNA"/>
</dbReference>